<keyword evidence="1" id="KW-1133">Transmembrane helix</keyword>
<keyword evidence="2" id="KW-0732">Signal</keyword>
<feature type="signal peptide" evidence="2">
    <location>
        <begin position="1"/>
        <end position="20"/>
    </location>
</feature>
<feature type="chain" id="PRO_5040293047" description="Ionotropic receptor" evidence="2">
    <location>
        <begin position="21"/>
        <end position="723"/>
    </location>
</feature>
<reference evidence="3" key="2">
    <citation type="submission" date="2022-10" db="EMBL/GenBank/DDBJ databases">
        <authorList>
            <consortium name="ENA_rothamsted_submissions"/>
            <consortium name="culmorum"/>
            <person name="King R."/>
        </authorList>
    </citation>
    <scope>NUCLEOTIDE SEQUENCE</scope>
</reference>
<evidence type="ECO:0000313" key="3">
    <source>
        <dbReference type="EMBL" id="CAG9811247.1"/>
    </source>
</evidence>
<keyword evidence="4" id="KW-1185">Reference proteome</keyword>
<feature type="transmembrane region" description="Helical" evidence="1">
    <location>
        <begin position="387"/>
        <end position="405"/>
    </location>
</feature>
<protein>
    <recommendedName>
        <fullName evidence="5">Ionotropic receptor</fullName>
    </recommendedName>
</protein>
<feature type="transmembrane region" description="Helical" evidence="1">
    <location>
        <begin position="356"/>
        <end position="375"/>
    </location>
</feature>
<evidence type="ECO:0008006" key="5">
    <source>
        <dbReference type="Google" id="ProtNLM"/>
    </source>
</evidence>
<feature type="transmembrane region" description="Helical" evidence="1">
    <location>
        <begin position="326"/>
        <end position="344"/>
    </location>
</feature>
<evidence type="ECO:0000313" key="4">
    <source>
        <dbReference type="Proteomes" id="UP001153620"/>
    </source>
</evidence>
<keyword evidence="1" id="KW-0812">Transmembrane</keyword>
<dbReference type="Proteomes" id="UP001153620">
    <property type="component" value="Chromosome 4"/>
</dbReference>
<organism evidence="3 4">
    <name type="scientific">Chironomus riparius</name>
    <dbReference type="NCBI Taxonomy" id="315576"/>
    <lineage>
        <taxon>Eukaryota</taxon>
        <taxon>Metazoa</taxon>
        <taxon>Ecdysozoa</taxon>
        <taxon>Arthropoda</taxon>
        <taxon>Hexapoda</taxon>
        <taxon>Insecta</taxon>
        <taxon>Pterygota</taxon>
        <taxon>Neoptera</taxon>
        <taxon>Endopterygota</taxon>
        <taxon>Diptera</taxon>
        <taxon>Nematocera</taxon>
        <taxon>Chironomoidea</taxon>
        <taxon>Chironomidae</taxon>
        <taxon>Chironominae</taxon>
        <taxon>Chironomus</taxon>
    </lineage>
</organism>
<dbReference type="EMBL" id="OU895880">
    <property type="protein sequence ID" value="CAG9811247.1"/>
    <property type="molecule type" value="Genomic_DNA"/>
</dbReference>
<sequence>MKLKIEFGITFWLFTHQVASVSNSSLISLSICDIIEKFYSKYSRNVDIIDFNGSQGDLVGEILQNLNNSMTVTVHKPKKSKNLQKKIKKQTILIFDNFKSLNDFNKADRVNIVYINPIRLLVYCVNASESDISSLETKLMTPPYYYFIIFSEDDSNLELYTFENLNDLKYCTENQTLIKINEFSAVHLQWTVSPLFPVKYKNFHNCIMLIGTSDKESFTHIFQNIWTGQTVVDGPINDIMNILAKELNFINQFSVCLNLQCSDHTYYPMELYNVLNYYPLNALAMFKSSMEKTNFVMMNVDSEFRIYMPPPDHFTPIEKLLLPFDFWTWISVSTSAVVTIILLAMVHGVKQTKDLIICYASYPLIILKAALIIIGIRQVNPKCNNSWRLVLMIMVIWFFTLRTIYVTKMIEFIILGIKKPTIKTLDELQVRNIQLLVAEDLHLYLDKDSDGNFFGLPSYVISDDMFNFIVLDDLFDPSYNGSLLLTDLEKQIGSTYRKMSIPDYFVPVPFERFHHIFGFLYPNLWNERMKEIIEGAISGGIIKKIFDKYTKSRWNLEPIDIDLDQLVMDFNDLILGFQISLFACYAAFVILLAELVVAYIIKVYSDGWDSMPDTRLFSRTKKHQFSDNISSCSQSIYSSSVDISSIDNSQNSLNIGLDVESCDRDSEQSMDIKSISCSIAFGDNIKAEENVKAERIDGCKEEEMDKDDESAGFGIKIMDFDNV</sequence>
<keyword evidence="1" id="KW-0472">Membrane</keyword>
<name>A0A9N9WYJ9_9DIPT</name>
<gene>
    <name evidence="3" type="ORF">CHIRRI_LOCUS14056</name>
</gene>
<reference evidence="3" key="1">
    <citation type="submission" date="2022-01" db="EMBL/GenBank/DDBJ databases">
        <authorList>
            <person name="King R."/>
        </authorList>
    </citation>
    <scope>NUCLEOTIDE SEQUENCE</scope>
</reference>
<evidence type="ECO:0000256" key="2">
    <source>
        <dbReference type="SAM" id="SignalP"/>
    </source>
</evidence>
<accession>A0A9N9WYJ9</accession>
<dbReference type="OrthoDB" id="7687957at2759"/>
<evidence type="ECO:0000256" key="1">
    <source>
        <dbReference type="SAM" id="Phobius"/>
    </source>
</evidence>
<proteinExistence type="predicted"/>
<feature type="transmembrane region" description="Helical" evidence="1">
    <location>
        <begin position="573"/>
        <end position="601"/>
    </location>
</feature>
<dbReference type="AlphaFoldDB" id="A0A9N9WYJ9"/>